<organism evidence="2 3">
    <name type="scientific">Cnuella takakiae</name>
    <dbReference type="NCBI Taxonomy" id="1302690"/>
    <lineage>
        <taxon>Bacteria</taxon>
        <taxon>Pseudomonadati</taxon>
        <taxon>Bacteroidota</taxon>
        <taxon>Chitinophagia</taxon>
        <taxon>Chitinophagales</taxon>
        <taxon>Chitinophagaceae</taxon>
        <taxon>Cnuella</taxon>
    </lineage>
</organism>
<protein>
    <recommendedName>
        <fullName evidence="1">Polymerase beta nucleotidyltransferase domain-containing protein</fullName>
    </recommendedName>
</protein>
<dbReference type="RefSeq" id="WP_073040772.1">
    <property type="nucleotide sequence ID" value="NZ_FQUO01000003.1"/>
</dbReference>
<evidence type="ECO:0000313" key="3">
    <source>
        <dbReference type="Proteomes" id="UP000184368"/>
    </source>
</evidence>
<gene>
    <name evidence="2" type="ORF">SAMN05444008_103230</name>
</gene>
<dbReference type="STRING" id="1302690.BUE76_06255"/>
<proteinExistence type="predicted"/>
<dbReference type="InterPro" id="IPR041633">
    <property type="entry name" value="Polbeta"/>
</dbReference>
<dbReference type="EMBL" id="FQUO01000003">
    <property type="protein sequence ID" value="SHE87866.1"/>
    <property type="molecule type" value="Genomic_DNA"/>
</dbReference>
<dbReference type="AlphaFoldDB" id="A0A1M4X2Z7"/>
<evidence type="ECO:0000313" key="2">
    <source>
        <dbReference type="EMBL" id="SHE87866.1"/>
    </source>
</evidence>
<sequence length="100" mass="11460">MLTTDQIKKTVSAYFSDKPVKKVYLFGSYARKEADESSDVDLLVDLNYEEKIGWQYFIWSEDLQQILGSKVDVVSSKGLSPYLAPFIHKEKQLLYDRSGG</sequence>
<evidence type="ECO:0000259" key="1">
    <source>
        <dbReference type="Pfam" id="PF18765"/>
    </source>
</evidence>
<dbReference type="CDD" id="cd05403">
    <property type="entry name" value="NT_KNTase_like"/>
    <property type="match status" value="1"/>
</dbReference>
<dbReference type="SUPFAM" id="SSF81301">
    <property type="entry name" value="Nucleotidyltransferase"/>
    <property type="match status" value="1"/>
</dbReference>
<dbReference type="Pfam" id="PF18765">
    <property type="entry name" value="Polbeta"/>
    <property type="match status" value="1"/>
</dbReference>
<dbReference type="InterPro" id="IPR043519">
    <property type="entry name" value="NT_sf"/>
</dbReference>
<dbReference type="PANTHER" id="PTHR43852">
    <property type="entry name" value="NUCLEOTIDYLTRANSFERASE"/>
    <property type="match status" value="1"/>
</dbReference>
<feature type="domain" description="Polymerase beta nucleotidyltransferase" evidence="1">
    <location>
        <begin position="11"/>
        <end position="98"/>
    </location>
</feature>
<dbReference type="Gene3D" id="3.30.460.10">
    <property type="entry name" value="Beta Polymerase, domain 2"/>
    <property type="match status" value="1"/>
</dbReference>
<name>A0A1M4X2Z7_9BACT</name>
<reference evidence="2 3" key="1">
    <citation type="submission" date="2016-11" db="EMBL/GenBank/DDBJ databases">
        <authorList>
            <person name="Jaros S."/>
            <person name="Januszkiewicz K."/>
            <person name="Wedrychowicz H."/>
        </authorList>
    </citation>
    <scope>NUCLEOTIDE SEQUENCE [LARGE SCALE GENOMIC DNA]</scope>
    <source>
        <strain evidence="2 3">DSM 26897</strain>
    </source>
</reference>
<accession>A0A1M4X2Z7</accession>
<keyword evidence="3" id="KW-1185">Reference proteome</keyword>
<dbReference type="OrthoDB" id="798692at2"/>
<dbReference type="InterPro" id="IPR052930">
    <property type="entry name" value="TA_antitoxin_MntA"/>
</dbReference>
<dbReference type="Proteomes" id="UP000184368">
    <property type="component" value="Unassembled WGS sequence"/>
</dbReference>
<dbReference type="PANTHER" id="PTHR43852:SF2">
    <property type="entry name" value="PROTEIN ADENYLYLTRANSFERASE MNTA"/>
    <property type="match status" value="1"/>
</dbReference>